<protein>
    <submittedName>
        <fullName evidence="2">Uncharacterized protein</fullName>
    </submittedName>
</protein>
<accession>Q6ZC40</accession>
<name>Q6ZC40_ORYSJ</name>
<reference evidence="3" key="1">
    <citation type="journal article" date="2005" name="Nature">
        <title>The map-based sequence of the rice genome.</title>
        <authorList>
            <consortium name="International rice genome sequencing project (IRGSP)"/>
            <person name="Matsumoto T."/>
            <person name="Wu J."/>
            <person name="Kanamori H."/>
            <person name="Katayose Y."/>
            <person name="Fujisawa M."/>
            <person name="Namiki N."/>
            <person name="Mizuno H."/>
            <person name="Yamamoto K."/>
            <person name="Antonio B.A."/>
            <person name="Baba T."/>
            <person name="Sakata K."/>
            <person name="Nagamura Y."/>
            <person name="Aoki H."/>
            <person name="Arikawa K."/>
            <person name="Arita K."/>
            <person name="Bito T."/>
            <person name="Chiden Y."/>
            <person name="Fujitsuka N."/>
            <person name="Fukunaka R."/>
            <person name="Hamada M."/>
            <person name="Harada C."/>
            <person name="Hayashi A."/>
            <person name="Hijishita S."/>
            <person name="Honda M."/>
            <person name="Hosokawa S."/>
            <person name="Ichikawa Y."/>
            <person name="Idonuma A."/>
            <person name="Iijima M."/>
            <person name="Ikeda M."/>
            <person name="Ikeno M."/>
            <person name="Ito K."/>
            <person name="Ito S."/>
            <person name="Ito T."/>
            <person name="Ito Y."/>
            <person name="Ito Y."/>
            <person name="Iwabuchi A."/>
            <person name="Kamiya K."/>
            <person name="Karasawa W."/>
            <person name="Kurita K."/>
            <person name="Katagiri S."/>
            <person name="Kikuta A."/>
            <person name="Kobayashi H."/>
            <person name="Kobayashi N."/>
            <person name="Machita K."/>
            <person name="Maehara T."/>
            <person name="Masukawa M."/>
            <person name="Mizubayashi T."/>
            <person name="Mukai Y."/>
            <person name="Nagasaki H."/>
            <person name="Nagata Y."/>
            <person name="Naito S."/>
            <person name="Nakashima M."/>
            <person name="Nakama Y."/>
            <person name="Nakamichi Y."/>
            <person name="Nakamura M."/>
            <person name="Meguro A."/>
            <person name="Negishi M."/>
            <person name="Ohta I."/>
            <person name="Ohta T."/>
            <person name="Okamoto M."/>
            <person name="Ono N."/>
            <person name="Saji S."/>
            <person name="Sakaguchi M."/>
            <person name="Sakai K."/>
            <person name="Shibata M."/>
            <person name="Shimokawa T."/>
            <person name="Song J."/>
            <person name="Takazaki Y."/>
            <person name="Terasawa K."/>
            <person name="Tsugane M."/>
            <person name="Tsuji K."/>
            <person name="Ueda S."/>
            <person name="Waki K."/>
            <person name="Yamagata H."/>
            <person name="Yamamoto M."/>
            <person name="Yamamoto S."/>
            <person name="Yamane H."/>
            <person name="Yoshiki S."/>
            <person name="Yoshihara R."/>
            <person name="Yukawa K."/>
            <person name="Zhong H."/>
            <person name="Yano M."/>
            <person name="Yuan Q."/>
            <person name="Ouyang S."/>
            <person name="Liu J."/>
            <person name="Jones K.M."/>
            <person name="Gansberger K."/>
            <person name="Moffat K."/>
            <person name="Hill J."/>
            <person name="Bera J."/>
            <person name="Fadrosh D."/>
            <person name="Jin S."/>
            <person name="Johri S."/>
            <person name="Kim M."/>
            <person name="Overton L."/>
            <person name="Reardon M."/>
            <person name="Tsitrin T."/>
            <person name="Vuong H."/>
            <person name="Weaver B."/>
            <person name="Ciecko A."/>
            <person name="Tallon L."/>
            <person name="Jackson J."/>
            <person name="Pai G."/>
            <person name="Aken S.V."/>
            <person name="Utterback T."/>
            <person name="Reidmuller S."/>
            <person name="Feldblyum T."/>
            <person name="Hsiao J."/>
            <person name="Zismann V."/>
            <person name="Iobst S."/>
            <person name="de Vazeille A.R."/>
            <person name="Buell C.R."/>
            <person name="Ying K."/>
            <person name="Li Y."/>
            <person name="Lu T."/>
            <person name="Huang Y."/>
            <person name="Zhao Q."/>
            <person name="Feng Q."/>
            <person name="Zhang L."/>
            <person name="Zhu J."/>
            <person name="Weng Q."/>
            <person name="Mu J."/>
            <person name="Lu Y."/>
            <person name="Fan D."/>
            <person name="Liu Y."/>
            <person name="Guan J."/>
            <person name="Zhang Y."/>
            <person name="Yu S."/>
            <person name="Liu X."/>
            <person name="Zhang Y."/>
            <person name="Hong G."/>
            <person name="Han B."/>
            <person name="Choisne N."/>
            <person name="Demange N."/>
            <person name="Orjeda G."/>
            <person name="Samain S."/>
            <person name="Cattolico L."/>
            <person name="Pelletier E."/>
            <person name="Couloux A."/>
            <person name="Segurens B."/>
            <person name="Wincker P."/>
            <person name="D'Hont A."/>
            <person name="Scarpelli C."/>
            <person name="Weissenbach J."/>
            <person name="Salanoubat M."/>
            <person name="Quetier F."/>
            <person name="Yu Y."/>
            <person name="Kim H.R."/>
            <person name="Rambo T."/>
            <person name="Currie J."/>
            <person name="Collura K."/>
            <person name="Luo M."/>
            <person name="Yang T."/>
            <person name="Ammiraju J.S.S."/>
            <person name="Engler F."/>
            <person name="Soderlund C."/>
            <person name="Wing R.A."/>
            <person name="Palmer L.E."/>
            <person name="de la Bastide M."/>
            <person name="Spiegel L."/>
            <person name="Nascimento L."/>
            <person name="Zutavern T."/>
            <person name="O'Shaughnessy A."/>
            <person name="Dike S."/>
            <person name="Dedhia N."/>
            <person name="Preston R."/>
            <person name="Balija V."/>
            <person name="McCombie W.R."/>
            <person name="Chow T."/>
            <person name="Chen H."/>
            <person name="Chung M."/>
            <person name="Chen C."/>
            <person name="Shaw J."/>
            <person name="Wu H."/>
            <person name="Hsiao K."/>
            <person name="Chao Y."/>
            <person name="Chu M."/>
            <person name="Cheng C."/>
            <person name="Hour A."/>
            <person name="Lee P."/>
            <person name="Lin S."/>
            <person name="Lin Y."/>
            <person name="Liou J."/>
            <person name="Liu S."/>
            <person name="Hsing Y."/>
            <person name="Raghuvanshi S."/>
            <person name="Mohanty A."/>
            <person name="Bharti A.K."/>
            <person name="Gaur A."/>
            <person name="Gupta V."/>
            <person name="Kumar D."/>
            <person name="Ravi V."/>
            <person name="Vij S."/>
            <person name="Kapur A."/>
            <person name="Khurana P."/>
            <person name="Khurana P."/>
            <person name="Khurana J.P."/>
            <person name="Tyagi A.K."/>
            <person name="Gaikwad K."/>
            <person name="Singh A."/>
            <person name="Dalal V."/>
            <person name="Srivastava S."/>
            <person name="Dixit A."/>
            <person name="Pal A.K."/>
            <person name="Ghazi I.A."/>
            <person name="Yadav M."/>
            <person name="Pandit A."/>
            <person name="Bhargava A."/>
            <person name="Sureshbabu K."/>
            <person name="Batra K."/>
            <person name="Sharma T.R."/>
            <person name="Mohapatra T."/>
            <person name="Singh N.K."/>
            <person name="Messing J."/>
            <person name="Nelson A.B."/>
            <person name="Fuks G."/>
            <person name="Kavchok S."/>
            <person name="Keizer G."/>
            <person name="Linton E."/>
            <person name="Llaca V."/>
            <person name="Song R."/>
            <person name="Tanyolac B."/>
            <person name="Young S."/>
            <person name="Ho-Il K."/>
            <person name="Hahn J.H."/>
            <person name="Sangsakoo G."/>
            <person name="Vanavichit A."/>
            <person name="de Mattos Luiz.A.T."/>
            <person name="Zimmer P.D."/>
            <person name="Malone G."/>
            <person name="Dellagostin O."/>
            <person name="de Oliveira A.C."/>
            <person name="Bevan M."/>
            <person name="Bancroft I."/>
            <person name="Minx P."/>
            <person name="Cordum H."/>
            <person name="Wilson R."/>
            <person name="Cheng Z."/>
            <person name="Jin W."/>
            <person name="Jiang J."/>
            <person name="Leong S.A."/>
            <person name="Iwama H."/>
            <person name="Gojobori T."/>
            <person name="Itoh T."/>
            <person name="Niimura Y."/>
            <person name="Fujii Y."/>
            <person name="Habara T."/>
            <person name="Sakai H."/>
            <person name="Sato Y."/>
            <person name="Wilson G."/>
            <person name="Kumar K."/>
            <person name="McCouch S."/>
            <person name="Juretic N."/>
            <person name="Hoen D."/>
            <person name="Wright S."/>
            <person name="Bruskiewich R."/>
            <person name="Bureau T."/>
            <person name="Miyao A."/>
            <person name="Hirochika H."/>
            <person name="Nishikawa T."/>
            <person name="Kadowaki K."/>
            <person name="Sugiura M."/>
            <person name="Burr B."/>
            <person name="Sasaki T."/>
        </authorList>
    </citation>
    <scope>NUCLEOTIDE SEQUENCE [LARGE SCALE GENOMIC DNA]</scope>
    <source>
        <strain evidence="3">cv. Nipponbare</strain>
    </source>
</reference>
<reference evidence="3" key="2">
    <citation type="journal article" date="2008" name="Nucleic Acids Res.">
        <title>The rice annotation project database (RAP-DB): 2008 update.</title>
        <authorList>
            <consortium name="The rice annotation project (RAP)"/>
        </authorList>
    </citation>
    <scope>GENOME REANNOTATION</scope>
    <source>
        <strain evidence="3">cv. Nipponbare</strain>
    </source>
</reference>
<organism evidence="2 3">
    <name type="scientific">Oryza sativa subsp. japonica</name>
    <name type="common">Rice</name>
    <dbReference type="NCBI Taxonomy" id="39947"/>
    <lineage>
        <taxon>Eukaryota</taxon>
        <taxon>Viridiplantae</taxon>
        <taxon>Streptophyta</taxon>
        <taxon>Embryophyta</taxon>
        <taxon>Tracheophyta</taxon>
        <taxon>Spermatophyta</taxon>
        <taxon>Magnoliopsida</taxon>
        <taxon>Liliopsida</taxon>
        <taxon>Poales</taxon>
        <taxon>Poaceae</taxon>
        <taxon>BOP clade</taxon>
        <taxon>Oryzoideae</taxon>
        <taxon>Oryzeae</taxon>
        <taxon>Oryzinae</taxon>
        <taxon>Oryza</taxon>
        <taxon>Oryza sativa</taxon>
    </lineage>
</organism>
<feature type="compositionally biased region" description="Low complexity" evidence="1">
    <location>
        <begin position="29"/>
        <end position="49"/>
    </location>
</feature>
<feature type="region of interest" description="Disordered" evidence="1">
    <location>
        <begin position="1"/>
        <end position="96"/>
    </location>
</feature>
<feature type="compositionally biased region" description="Low complexity" evidence="1">
    <location>
        <begin position="1"/>
        <end position="15"/>
    </location>
</feature>
<dbReference type="Proteomes" id="UP000000763">
    <property type="component" value="Chromosome 8"/>
</dbReference>
<evidence type="ECO:0000313" key="3">
    <source>
        <dbReference type="Proteomes" id="UP000000763"/>
    </source>
</evidence>
<dbReference type="EMBL" id="AP004585">
    <property type="protein sequence ID" value="BAD09555.1"/>
    <property type="molecule type" value="Genomic_DNA"/>
</dbReference>
<proteinExistence type="predicted"/>
<sequence>MATAAAPSPLLGPAGYKAMATPSPPPDPAGGEAADPAGGEAAGYKATAAPSPPPDPAGGKVAGYKATTGGEKEAHPSSPYGDDDRVGEGRWLPSCS</sequence>
<evidence type="ECO:0000313" key="2">
    <source>
        <dbReference type="EMBL" id="BAD09555.1"/>
    </source>
</evidence>
<gene>
    <name evidence="2" type="primary">P0470B03.20</name>
</gene>
<evidence type="ECO:0000256" key="1">
    <source>
        <dbReference type="SAM" id="MobiDB-lite"/>
    </source>
</evidence>
<dbReference type="AlphaFoldDB" id="Q6ZC40"/>